<organism evidence="3 4">
    <name type="scientific">Pachysolen tannophilus NRRL Y-2460</name>
    <dbReference type="NCBI Taxonomy" id="669874"/>
    <lineage>
        <taxon>Eukaryota</taxon>
        <taxon>Fungi</taxon>
        <taxon>Dikarya</taxon>
        <taxon>Ascomycota</taxon>
        <taxon>Saccharomycotina</taxon>
        <taxon>Pichiomycetes</taxon>
        <taxon>Pachysolenaceae</taxon>
        <taxon>Pachysolen</taxon>
    </lineage>
</organism>
<dbReference type="InterPro" id="IPR036498">
    <property type="entry name" value="Nfu/NifU_N_sf"/>
</dbReference>
<feature type="domain" description="Scaffold protein Nfu/NifU N-terminal" evidence="2">
    <location>
        <begin position="44"/>
        <end position="131"/>
    </location>
</feature>
<dbReference type="SUPFAM" id="SSF117916">
    <property type="entry name" value="Fe-S cluster assembly (FSCA) domain-like"/>
    <property type="match status" value="1"/>
</dbReference>
<dbReference type="Gene3D" id="3.30.1370.70">
    <property type="entry name" value="Scaffold protein Nfu/NifU, N-terminal domain"/>
    <property type="match status" value="1"/>
</dbReference>
<dbReference type="InterPro" id="IPR035433">
    <property type="entry name" value="NFU1-like"/>
</dbReference>
<sequence>MAVKRDLIINGNVFGSASGASGVSGVNSLNLALRGVNSRRSLFIQTQTTPNDSALKFLPSIKILENDQTLEFLSGREAYKSPLAMKLFAIDGIKAVMFGSDFITVEKSIEEDWSLLKPEIFAILTEFLNSGTPIFLEGHEQIEDPGFDEDDDEIVLMIKELIFTRIRPAIQDDGGDIDFVSFDEDSGTVFLKLRGACRSCSSSAVTLKNGIESMLKHYIEEVKNVEQIEEPPVENEAALMELEKQRLTNAAKLNREMADDVPPIL</sequence>
<dbReference type="InterPro" id="IPR014824">
    <property type="entry name" value="Nfu/NifU_N"/>
</dbReference>
<evidence type="ECO:0000259" key="2">
    <source>
        <dbReference type="SMART" id="SM00932"/>
    </source>
</evidence>
<dbReference type="Pfam" id="PF01106">
    <property type="entry name" value="NifU"/>
    <property type="match status" value="1"/>
</dbReference>
<dbReference type="PANTHER" id="PTHR11178">
    <property type="entry name" value="IRON-SULFUR CLUSTER SCAFFOLD PROTEIN NFU-RELATED"/>
    <property type="match status" value="1"/>
</dbReference>
<evidence type="ECO:0000256" key="1">
    <source>
        <dbReference type="ARBA" id="ARBA00006420"/>
    </source>
</evidence>
<comment type="similarity">
    <text evidence="1">Belongs to the NifU family.</text>
</comment>
<dbReference type="Gene3D" id="3.30.300.130">
    <property type="entry name" value="Fe-S cluster assembly (FSCA)"/>
    <property type="match status" value="1"/>
</dbReference>
<dbReference type="SMART" id="SM00932">
    <property type="entry name" value="Nfu_N"/>
    <property type="match status" value="1"/>
</dbReference>
<gene>
    <name evidence="3" type="ORF">PACTADRAFT_48859</name>
</gene>
<dbReference type="SUPFAM" id="SSF110836">
    <property type="entry name" value="Hypothetical protein SAV1430"/>
    <property type="match status" value="1"/>
</dbReference>
<dbReference type="STRING" id="669874.A0A1E4TZA0"/>
<dbReference type="EMBL" id="KV454012">
    <property type="protein sequence ID" value="ODV97103.1"/>
    <property type="molecule type" value="Genomic_DNA"/>
</dbReference>
<reference evidence="4" key="1">
    <citation type="submission" date="2016-05" db="EMBL/GenBank/DDBJ databases">
        <title>Comparative genomics of biotechnologically important yeasts.</title>
        <authorList>
            <consortium name="DOE Joint Genome Institute"/>
            <person name="Riley R."/>
            <person name="Haridas S."/>
            <person name="Wolfe K.H."/>
            <person name="Lopes M.R."/>
            <person name="Hittinger C.T."/>
            <person name="Goker M."/>
            <person name="Salamov A."/>
            <person name="Wisecaver J."/>
            <person name="Long T.M."/>
            <person name="Aerts A.L."/>
            <person name="Barry K."/>
            <person name="Choi C."/>
            <person name="Clum A."/>
            <person name="Coughlan A.Y."/>
            <person name="Deshpande S."/>
            <person name="Douglass A.P."/>
            <person name="Hanson S.J."/>
            <person name="Klenk H.-P."/>
            <person name="Labutti K."/>
            <person name="Lapidus A."/>
            <person name="Lindquist E."/>
            <person name="Lipzen A."/>
            <person name="Meier-Kolthoff J.P."/>
            <person name="Ohm R.A."/>
            <person name="Otillar R.P."/>
            <person name="Pangilinan J."/>
            <person name="Peng Y."/>
            <person name="Rokas A."/>
            <person name="Rosa C.A."/>
            <person name="Scheuner C."/>
            <person name="Sibirny A.A."/>
            <person name="Slot J.C."/>
            <person name="Stielow J.B."/>
            <person name="Sun H."/>
            <person name="Kurtzman C.P."/>
            <person name="Blackwell M."/>
            <person name="Grigoriev I.V."/>
            <person name="Jeffries T.W."/>
        </authorList>
    </citation>
    <scope>NUCLEOTIDE SEQUENCE [LARGE SCALE GENOMIC DNA]</scope>
    <source>
        <strain evidence="4">NRRL Y-2460</strain>
    </source>
</reference>
<accession>A0A1E4TZA0</accession>
<dbReference type="GO" id="GO:0005506">
    <property type="term" value="F:iron ion binding"/>
    <property type="evidence" value="ECO:0007669"/>
    <property type="project" value="InterPro"/>
</dbReference>
<evidence type="ECO:0000313" key="3">
    <source>
        <dbReference type="EMBL" id="ODV97103.1"/>
    </source>
</evidence>
<dbReference type="InterPro" id="IPR034904">
    <property type="entry name" value="FSCA_dom_sf"/>
</dbReference>
<name>A0A1E4TZA0_PACTA</name>
<dbReference type="PIRSF" id="PIRSF036773">
    <property type="entry name" value="HIRIP5"/>
    <property type="match status" value="1"/>
</dbReference>
<protein>
    <recommendedName>
        <fullName evidence="2">Scaffold protein Nfu/NifU N-terminal domain-containing protein</fullName>
    </recommendedName>
</protein>
<dbReference type="GO" id="GO:0016226">
    <property type="term" value="P:iron-sulfur cluster assembly"/>
    <property type="evidence" value="ECO:0007669"/>
    <property type="project" value="InterPro"/>
</dbReference>
<dbReference type="PANTHER" id="PTHR11178:SF1">
    <property type="entry name" value="NFU1 IRON-SULFUR CLUSTER SCAFFOLD HOMOLOG, MITOCHONDRIAL"/>
    <property type="match status" value="1"/>
</dbReference>
<dbReference type="InterPro" id="IPR001075">
    <property type="entry name" value="NIF_FeS_clus_asmbl_NifU_C"/>
</dbReference>
<keyword evidence="4" id="KW-1185">Reference proteome</keyword>
<dbReference type="FunFam" id="3.30.300.130:FF:000001">
    <property type="entry name" value="NFU1 iron-sulfur cluster scaffold"/>
    <property type="match status" value="1"/>
</dbReference>
<dbReference type="Proteomes" id="UP000094236">
    <property type="component" value="Unassembled WGS sequence"/>
</dbReference>
<dbReference type="FunFam" id="3.30.1370.70:FF:000001">
    <property type="entry name" value="NifU-like protein 4, mitochondrial"/>
    <property type="match status" value="1"/>
</dbReference>
<dbReference type="Pfam" id="PF08712">
    <property type="entry name" value="Nfu_N"/>
    <property type="match status" value="1"/>
</dbReference>
<dbReference type="OrthoDB" id="565552at2759"/>
<dbReference type="GO" id="GO:0051536">
    <property type="term" value="F:iron-sulfur cluster binding"/>
    <property type="evidence" value="ECO:0007669"/>
    <property type="project" value="InterPro"/>
</dbReference>
<dbReference type="AlphaFoldDB" id="A0A1E4TZA0"/>
<evidence type="ECO:0000313" key="4">
    <source>
        <dbReference type="Proteomes" id="UP000094236"/>
    </source>
</evidence>
<proteinExistence type="inferred from homology"/>
<dbReference type="GO" id="GO:0005739">
    <property type="term" value="C:mitochondrion"/>
    <property type="evidence" value="ECO:0007669"/>
    <property type="project" value="TreeGrafter"/>
</dbReference>